<accession>A0A5M9R4V9</accession>
<dbReference type="EMBL" id="VXKB01000002">
    <property type="protein sequence ID" value="KAA8715358.1"/>
    <property type="molecule type" value="Genomic_DNA"/>
</dbReference>
<dbReference type="InterPro" id="IPR008966">
    <property type="entry name" value="Adhesion_dom_sf"/>
</dbReference>
<reference evidence="1 2" key="1">
    <citation type="submission" date="2019-09" db="EMBL/GenBank/DDBJ databases">
        <title>Draft genome sequence of various Type strains from the CCUG.</title>
        <authorList>
            <person name="Pineiro-Iglesias B."/>
            <person name="Tunovic T."/>
            <person name="Unosson C."/>
            <person name="Inganas E."/>
            <person name="Ohlen M."/>
            <person name="Cardew S."/>
            <person name="Jensie-Markopoulos S."/>
            <person name="Salva-Serra F."/>
            <person name="Jaen-Luchoro D."/>
            <person name="Karlsson R."/>
            <person name="Svensson-Stadler L."/>
            <person name="Chun J."/>
            <person name="Moore E."/>
        </authorList>
    </citation>
    <scope>NUCLEOTIDE SEQUENCE [LARGE SCALE GENOMIC DNA]</scope>
    <source>
        <strain evidence="1 2">CCUG 53682T</strain>
    </source>
</reference>
<dbReference type="OrthoDB" id="6457789at2"/>
<evidence type="ECO:0000313" key="2">
    <source>
        <dbReference type="Proteomes" id="UP000322181"/>
    </source>
</evidence>
<dbReference type="Gene3D" id="2.60.40.1090">
    <property type="entry name" value="Fimbrial-type adhesion domain"/>
    <property type="match status" value="1"/>
</dbReference>
<gene>
    <name evidence="1" type="ORF">F4V73_10270</name>
</gene>
<dbReference type="Proteomes" id="UP000322181">
    <property type="component" value="Unassembled WGS sequence"/>
</dbReference>
<dbReference type="GO" id="GO:0007155">
    <property type="term" value="P:cell adhesion"/>
    <property type="evidence" value="ECO:0007669"/>
    <property type="project" value="InterPro"/>
</dbReference>
<dbReference type="AlphaFoldDB" id="A0A5M9R4V9"/>
<dbReference type="SUPFAM" id="SSF49401">
    <property type="entry name" value="Bacterial adhesins"/>
    <property type="match status" value="1"/>
</dbReference>
<organism evidence="1 2">
    <name type="scientific">Morganella psychrotolerans</name>
    <dbReference type="NCBI Taxonomy" id="368603"/>
    <lineage>
        <taxon>Bacteria</taxon>
        <taxon>Pseudomonadati</taxon>
        <taxon>Pseudomonadota</taxon>
        <taxon>Gammaproteobacteria</taxon>
        <taxon>Enterobacterales</taxon>
        <taxon>Morganellaceae</taxon>
        <taxon>Morganella</taxon>
    </lineage>
</organism>
<dbReference type="GO" id="GO:0009289">
    <property type="term" value="C:pilus"/>
    <property type="evidence" value="ECO:0007669"/>
    <property type="project" value="InterPro"/>
</dbReference>
<comment type="caution">
    <text evidence="1">The sequence shown here is derived from an EMBL/GenBank/DDBJ whole genome shotgun (WGS) entry which is preliminary data.</text>
</comment>
<name>A0A5M9R4V9_9GAMM</name>
<proteinExistence type="predicted"/>
<protein>
    <submittedName>
        <fullName evidence="1">Fimbrial protein</fullName>
    </submittedName>
</protein>
<sequence length="194" mass="20987">MSLVHRFTDAISVFYLQAMVLILIGPGLSGITHAETFTVTGTITRGSCVVNMADKEVLFTELVETRRLKTDTSDTTYTVPFTFRYACSGFDVSSGKPVQMIKITPANGTRISTDNKIFPDSNQQNAGFVLRQCNQDKTGCQLVTFPSSVAGVSSVVTHNGELETQFEVSIVKISELPAQSGDLVAAIDLTLIQP</sequence>
<evidence type="ECO:0000313" key="1">
    <source>
        <dbReference type="EMBL" id="KAA8715358.1"/>
    </source>
</evidence>
<dbReference type="InterPro" id="IPR036937">
    <property type="entry name" value="Adhesion_dom_fimbrial_sf"/>
</dbReference>
<dbReference type="RefSeq" id="WP_067366200.1">
    <property type="nucleotide sequence ID" value="NZ_BAAAFS010000002.1"/>
</dbReference>